<evidence type="ECO:0000313" key="2">
    <source>
        <dbReference type="Proteomes" id="UP000193804"/>
    </source>
</evidence>
<proteinExistence type="predicted"/>
<gene>
    <name evidence="1" type="ORF">SAMN05661096_00416</name>
</gene>
<dbReference type="AlphaFoldDB" id="A0A1X7IAS7"/>
<evidence type="ECO:0008006" key="3">
    <source>
        <dbReference type="Google" id="ProtNLM"/>
    </source>
</evidence>
<protein>
    <recommendedName>
        <fullName evidence="3">DUF3997 domain-containing protein</fullName>
    </recommendedName>
</protein>
<organism evidence="1 2">
    <name type="scientific">Marivirga sericea</name>
    <dbReference type="NCBI Taxonomy" id="1028"/>
    <lineage>
        <taxon>Bacteria</taxon>
        <taxon>Pseudomonadati</taxon>
        <taxon>Bacteroidota</taxon>
        <taxon>Cytophagia</taxon>
        <taxon>Cytophagales</taxon>
        <taxon>Marivirgaceae</taxon>
        <taxon>Marivirga</taxon>
    </lineage>
</organism>
<dbReference type="EMBL" id="FXAW01000001">
    <property type="protein sequence ID" value="SMG11563.1"/>
    <property type="molecule type" value="Genomic_DNA"/>
</dbReference>
<dbReference type="RefSeq" id="WP_139827921.1">
    <property type="nucleotide sequence ID" value="NZ_FXAW01000001.1"/>
</dbReference>
<evidence type="ECO:0000313" key="1">
    <source>
        <dbReference type="EMBL" id="SMG11563.1"/>
    </source>
</evidence>
<dbReference type="Proteomes" id="UP000193804">
    <property type="component" value="Unassembled WGS sequence"/>
</dbReference>
<reference evidence="2" key="1">
    <citation type="submission" date="2017-04" db="EMBL/GenBank/DDBJ databases">
        <authorList>
            <person name="Varghese N."/>
            <person name="Submissions S."/>
        </authorList>
    </citation>
    <scope>NUCLEOTIDE SEQUENCE [LARGE SCALE GENOMIC DNA]</scope>
    <source>
        <strain evidence="2">DSM 4125</strain>
    </source>
</reference>
<keyword evidence="2" id="KW-1185">Reference proteome</keyword>
<dbReference type="STRING" id="1028.SAMN05661096_00416"/>
<sequence>MKKIIWLILISSSCVFSRMDDSIDLGEKYRYIQDYPQVIIYYKTPEYQGGGVNIVPPVVLAYDFNDNYIIAKSQVDDPYSKKVKPNQYWVIDKSKNGDTVEPMDSLTFFNRLKELNLDLDFTGKE</sequence>
<accession>A0A1X7IAS7</accession>
<name>A0A1X7IAS7_9BACT</name>
<dbReference type="OrthoDB" id="1077692at2"/>